<dbReference type="EMBL" id="CP011114">
    <property type="protein sequence ID" value="AKG37367.1"/>
    <property type="molecule type" value="Genomic_DNA"/>
</dbReference>
<keyword evidence="2" id="KW-0813">Transport</keyword>
<keyword evidence="5 8" id="KW-0067">ATP-binding</keyword>
<keyword evidence="4" id="KW-0547">Nucleotide-binding</keyword>
<dbReference type="AlphaFoldDB" id="A0A0F7FEM3"/>
<gene>
    <name evidence="8" type="ORF">VK70_25175</name>
</gene>
<dbReference type="CDD" id="cd03262">
    <property type="entry name" value="ABC_HisP_GlnQ"/>
    <property type="match status" value="1"/>
</dbReference>
<comment type="subcellular location">
    <subcellularLocation>
        <location evidence="1">Cell membrane</location>
        <topology evidence="1">Peripheral membrane protein</topology>
    </subcellularLocation>
</comment>
<evidence type="ECO:0000259" key="7">
    <source>
        <dbReference type="PROSITE" id="PS50893"/>
    </source>
</evidence>
<dbReference type="PROSITE" id="PS50893">
    <property type="entry name" value="ABC_TRANSPORTER_2"/>
    <property type="match status" value="1"/>
</dbReference>
<dbReference type="OrthoDB" id="1679618at2"/>
<keyword evidence="6" id="KW-0472">Membrane</keyword>
<evidence type="ECO:0000256" key="1">
    <source>
        <dbReference type="ARBA" id="ARBA00004202"/>
    </source>
</evidence>
<reference evidence="8 9" key="1">
    <citation type="submission" date="2015-03" db="EMBL/GenBank/DDBJ databases">
        <authorList>
            <person name="Abdul Halim M."/>
        </authorList>
    </citation>
    <scope>NUCLEOTIDE SEQUENCE [LARGE SCALE GENOMIC DNA]</scope>
    <source>
        <strain evidence="8 9">ATCC 35681</strain>
    </source>
</reference>
<dbReference type="PATRIC" id="fig|1333534.5.peg.5504"/>
<evidence type="ECO:0000256" key="6">
    <source>
        <dbReference type="ARBA" id="ARBA00023136"/>
    </source>
</evidence>
<evidence type="ECO:0000256" key="2">
    <source>
        <dbReference type="ARBA" id="ARBA00022448"/>
    </source>
</evidence>
<dbReference type="PANTHER" id="PTHR43166">
    <property type="entry name" value="AMINO ACID IMPORT ATP-BINDING PROTEIN"/>
    <property type="match status" value="1"/>
</dbReference>
<evidence type="ECO:0000313" key="8">
    <source>
        <dbReference type="EMBL" id="AKG37367.1"/>
    </source>
</evidence>
<dbReference type="FunFam" id="3.40.50.300:FF:000020">
    <property type="entry name" value="Amino acid ABC transporter ATP-binding component"/>
    <property type="match status" value="1"/>
</dbReference>
<dbReference type="InterPro" id="IPR050086">
    <property type="entry name" value="MetN_ABC_transporter-like"/>
</dbReference>
<keyword evidence="3" id="KW-1003">Cell membrane</keyword>
<protein>
    <submittedName>
        <fullName evidence="8">Arginine ABC transporter ATP-binding protein</fullName>
    </submittedName>
</protein>
<dbReference type="PANTHER" id="PTHR43166:SF35">
    <property type="entry name" value="L-CYSTINE IMPORT ATP-BINDING PROTEIN TCYN"/>
    <property type="match status" value="1"/>
</dbReference>
<dbReference type="Gene3D" id="3.40.50.300">
    <property type="entry name" value="P-loop containing nucleotide triphosphate hydrolases"/>
    <property type="match status" value="1"/>
</dbReference>
<dbReference type="RefSeq" id="WP_025694727.1">
    <property type="nucleotide sequence ID" value="NZ_ASQQ01000169.1"/>
</dbReference>
<evidence type="ECO:0000313" key="9">
    <source>
        <dbReference type="Proteomes" id="UP000034189"/>
    </source>
</evidence>
<dbReference type="InterPro" id="IPR003439">
    <property type="entry name" value="ABC_transporter-like_ATP-bd"/>
</dbReference>
<dbReference type="Pfam" id="PF00005">
    <property type="entry name" value="ABC_tran"/>
    <property type="match status" value="1"/>
</dbReference>
<dbReference type="GO" id="GO:0005524">
    <property type="term" value="F:ATP binding"/>
    <property type="evidence" value="ECO:0007669"/>
    <property type="project" value="UniProtKB-KW"/>
</dbReference>
<dbReference type="PROSITE" id="PS00211">
    <property type="entry name" value="ABC_TRANSPORTER_1"/>
    <property type="match status" value="1"/>
</dbReference>
<proteinExistence type="predicted"/>
<dbReference type="GO" id="GO:0015424">
    <property type="term" value="F:ABC-type amino acid transporter activity"/>
    <property type="evidence" value="ECO:0007669"/>
    <property type="project" value="InterPro"/>
</dbReference>
<evidence type="ECO:0000256" key="5">
    <source>
        <dbReference type="ARBA" id="ARBA00022840"/>
    </source>
</evidence>
<dbReference type="PIRSF" id="PIRSF039085">
    <property type="entry name" value="ABC_ATPase_HisP"/>
    <property type="match status" value="1"/>
</dbReference>
<dbReference type="InterPro" id="IPR027417">
    <property type="entry name" value="P-loop_NTPase"/>
</dbReference>
<dbReference type="InterPro" id="IPR030679">
    <property type="entry name" value="ABC_ATPase_HisP-typ"/>
</dbReference>
<organism evidence="8 9">
    <name type="scientific">Paenibacillus durus ATCC 35681</name>
    <dbReference type="NCBI Taxonomy" id="1333534"/>
    <lineage>
        <taxon>Bacteria</taxon>
        <taxon>Bacillati</taxon>
        <taxon>Bacillota</taxon>
        <taxon>Bacilli</taxon>
        <taxon>Bacillales</taxon>
        <taxon>Paenibacillaceae</taxon>
        <taxon>Paenibacillus</taxon>
    </lineage>
</organism>
<dbReference type="InterPro" id="IPR017871">
    <property type="entry name" value="ABC_transporter-like_CS"/>
</dbReference>
<evidence type="ECO:0000256" key="3">
    <source>
        <dbReference type="ARBA" id="ARBA00022475"/>
    </source>
</evidence>
<name>A0A0F7FEM3_PAEDU</name>
<evidence type="ECO:0000256" key="4">
    <source>
        <dbReference type="ARBA" id="ARBA00022741"/>
    </source>
</evidence>
<dbReference type="Proteomes" id="UP000034189">
    <property type="component" value="Chromosome"/>
</dbReference>
<reference evidence="8 9" key="2">
    <citation type="journal article" date="2016" name="Genome Announc.">
        <title>Genome Sequence of a Gram-Positive Diazotroph, Paenibacillus durus Type Strain ATCC 35681.</title>
        <authorList>
            <person name="Halim M.A."/>
            <person name="Rahman A.Y."/>
            <person name="Sim K.S."/>
            <person name="Yam H.C."/>
            <person name="Rahim A.A."/>
            <person name="Ghazali A.H."/>
            <person name="Najimudin N."/>
        </authorList>
    </citation>
    <scope>NUCLEOTIDE SEQUENCE [LARGE SCALE GENOMIC DNA]</scope>
    <source>
        <strain evidence="8 9">ATCC 35681</strain>
    </source>
</reference>
<dbReference type="HOGENOM" id="CLU_000604_1_22_9"/>
<dbReference type="SUPFAM" id="SSF52540">
    <property type="entry name" value="P-loop containing nucleoside triphosphate hydrolases"/>
    <property type="match status" value="1"/>
</dbReference>
<dbReference type="GO" id="GO:0005886">
    <property type="term" value="C:plasma membrane"/>
    <property type="evidence" value="ECO:0007669"/>
    <property type="project" value="UniProtKB-SubCell"/>
</dbReference>
<sequence length="252" mass="27448">MIRLSGLHKSFGPLQVLKGVDVTLEEGKVLAIIGPSGSGKTTLLRCFNLLEVPDKGNISLGGITLSFDGKKLPQKDVLALRQKTGMVFQSYNLFPHMTALSNVMEGQVTVQKLSKEEARRRALELLVKVGLADKADSYPHQLSGGQQQRVAIARAMATEPELLLFDEPTSALDPELVGEVLKVIKELASEGMTMVIVTHEMKFAADVADTLIMMDGGVITEQGTPDQVLHHSSNPRTLQFLNRFVGDERSTV</sequence>
<dbReference type="SMART" id="SM00382">
    <property type="entry name" value="AAA"/>
    <property type="match status" value="1"/>
</dbReference>
<accession>A0A0F7FEM3</accession>
<dbReference type="GO" id="GO:0016887">
    <property type="term" value="F:ATP hydrolysis activity"/>
    <property type="evidence" value="ECO:0007669"/>
    <property type="project" value="InterPro"/>
</dbReference>
<dbReference type="InterPro" id="IPR003593">
    <property type="entry name" value="AAA+_ATPase"/>
</dbReference>
<feature type="domain" description="ABC transporter" evidence="7">
    <location>
        <begin position="2"/>
        <end position="241"/>
    </location>
</feature>